<sequence>MVINSQGPTAQPCTPAGTESFVPHCWIHLRIASECDGTQVFNVVVYQLQAVRHTGPRQARTATPSSSSAGSKPGHAGGHALGNRALSSTDWAHELPARLGATNTRLRKGRLPWDAPAALCRHRPLRGSFSVPARRDRQLRPPGCLVPRQVGAPVSARASNEPRRQSGPIFGVPGE</sequence>
<reference evidence="2" key="1">
    <citation type="journal article" date="2022" name="bioRxiv">
        <title>Sequencing and chromosome-scale assembly of the giantPleurodeles waltlgenome.</title>
        <authorList>
            <person name="Brown T."/>
            <person name="Elewa A."/>
            <person name="Iarovenko S."/>
            <person name="Subramanian E."/>
            <person name="Araus A.J."/>
            <person name="Petzold A."/>
            <person name="Susuki M."/>
            <person name="Suzuki K.-i.T."/>
            <person name="Hayashi T."/>
            <person name="Toyoda A."/>
            <person name="Oliveira C."/>
            <person name="Osipova E."/>
            <person name="Leigh N.D."/>
            <person name="Simon A."/>
            <person name="Yun M.H."/>
        </authorList>
    </citation>
    <scope>NUCLEOTIDE SEQUENCE</scope>
    <source>
        <strain evidence="2">20211129_DDA</strain>
        <tissue evidence="2">Liver</tissue>
    </source>
</reference>
<feature type="compositionally biased region" description="Polar residues" evidence="1">
    <location>
        <begin position="60"/>
        <end position="70"/>
    </location>
</feature>
<dbReference type="Proteomes" id="UP001066276">
    <property type="component" value="Chromosome 11"/>
</dbReference>
<organism evidence="2 3">
    <name type="scientific">Pleurodeles waltl</name>
    <name type="common">Iberian ribbed newt</name>
    <dbReference type="NCBI Taxonomy" id="8319"/>
    <lineage>
        <taxon>Eukaryota</taxon>
        <taxon>Metazoa</taxon>
        <taxon>Chordata</taxon>
        <taxon>Craniata</taxon>
        <taxon>Vertebrata</taxon>
        <taxon>Euteleostomi</taxon>
        <taxon>Amphibia</taxon>
        <taxon>Batrachia</taxon>
        <taxon>Caudata</taxon>
        <taxon>Salamandroidea</taxon>
        <taxon>Salamandridae</taxon>
        <taxon>Pleurodelinae</taxon>
        <taxon>Pleurodeles</taxon>
    </lineage>
</organism>
<keyword evidence="3" id="KW-1185">Reference proteome</keyword>
<gene>
    <name evidence="2" type="ORF">NDU88_005445</name>
</gene>
<protein>
    <submittedName>
        <fullName evidence="2">Uncharacterized protein</fullName>
    </submittedName>
</protein>
<feature type="region of interest" description="Disordered" evidence="1">
    <location>
        <begin position="148"/>
        <end position="175"/>
    </location>
</feature>
<accession>A0AAV7LMW7</accession>
<name>A0AAV7LMW7_PLEWA</name>
<dbReference type="EMBL" id="JANPWB010000015">
    <property type="protein sequence ID" value="KAJ1092334.1"/>
    <property type="molecule type" value="Genomic_DNA"/>
</dbReference>
<comment type="caution">
    <text evidence="2">The sequence shown here is derived from an EMBL/GenBank/DDBJ whole genome shotgun (WGS) entry which is preliminary data.</text>
</comment>
<evidence type="ECO:0000313" key="2">
    <source>
        <dbReference type="EMBL" id="KAJ1092334.1"/>
    </source>
</evidence>
<feature type="region of interest" description="Disordered" evidence="1">
    <location>
        <begin position="53"/>
        <end position="87"/>
    </location>
</feature>
<evidence type="ECO:0000256" key="1">
    <source>
        <dbReference type="SAM" id="MobiDB-lite"/>
    </source>
</evidence>
<evidence type="ECO:0000313" key="3">
    <source>
        <dbReference type="Proteomes" id="UP001066276"/>
    </source>
</evidence>
<proteinExistence type="predicted"/>
<dbReference type="AlphaFoldDB" id="A0AAV7LMW7"/>